<dbReference type="InterPro" id="IPR049734">
    <property type="entry name" value="NudC-like_C"/>
</dbReference>
<dbReference type="PANTHER" id="PTHR42904">
    <property type="entry name" value="NUDIX HYDROLASE, NUDC SUBFAMILY"/>
    <property type="match status" value="1"/>
</dbReference>
<dbReference type="CDD" id="cd03429">
    <property type="entry name" value="NUDIX_NADH_pyrophosphatase_Nudt13"/>
    <property type="match status" value="1"/>
</dbReference>
<dbReference type="InterPro" id="IPR015797">
    <property type="entry name" value="NUDIX_hydrolase-like_dom_sf"/>
</dbReference>
<dbReference type="InterPro" id="IPR050241">
    <property type="entry name" value="NAD-cap_RNA_hydrolase_NudC"/>
</dbReference>
<organism evidence="12 13">
    <name type="scientific">Lachnoanaerobaculum saburreum DSM 3986</name>
    <dbReference type="NCBI Taxonomy" id="887325"/>
    <lineage>
        <taxon>Bacteria</taxon>
        <taxon>Bacillati</taxon>
        <taxon>Bacillota</taxon>
        <taxon>Clostridia</taxon>
        <taxon>Lachnospirales</taxon>
        <taxon>Lachnospiraceae</taxon>
        <taxon>Lachnoanaerobaculum</taxon>
    </lineage>
</organism>
<evidence type="ECO:0000256" key="2">
    <source>
        <dbReference type="ARBA" id="ARBA00001947"/>
    </source>
</evidence>
<dbReference type="PANTHER" id="PTHR42904:SF6">
    <property type="entry name" value="NAD-CAPPED RNA HYDROLASE NUDT12"/>
    <property type="match status" value="1"/>
</dbReference>
<dbReference type="GO" id="GO:0019677">
    <property type="term" value="P:NAD+ catabolic process"/>
    <property type="evidence" value="ECO:0007669"/>
    <property type="project" value="TreeGrafter"/>
</dbReference>
<dbReference type="HOGENOM" id="CLU_037162_0_1_9"/>
<dbReference type="GO" id="GO:0006742">
    <property type="term" value="P:NADP+ catabolic process"/>
    <property type="evidence" value="ECO:0007669"/>
    <property type="project" value="TreeGrafter"/>
</dbReference>
<comment type="cofactor">
    <cofactor evidence="1">
        <name>Mg(2+)</name>
        <dbReference type="ChEBI" id="CHEBI:18420"/>
    </cofactor>
</comment>
<comment type="cofactor">
    <cofactor evidence="2">
        <name>Zn(2+)</name>
        <dbReference type="ChEBI" id="CHEBI:29105"/>
    </cofactor>
</comment>
<reference evidence="12 13" key="1">
    <citation type="submission" date="2010-12" db="EMBL/GenBank/DDBJ databases">
        <authorList>
            <person name="Muzny D."/>
            <person name="Qin X."/>
            <person name="Deng J."/>
            <person name="Jiang H."/>
            <person name="Liu Y."/>
            <person name="Qu J."/>
            <person name="Song X.-Z."/>
            <person name="Zhang L."/>
            <person name="Thornton R."/>
            <person name="Coyle M."/>
            <person name="Francisco L."/>
            <person name="Jackson L."/>
            <person name="Javaid M."/>
            <person name="Korchina V."/>
            <person name="Kovar C."/>
            <person name="Mata R."/>
            <person name="Mathew T."/>
            <person name="Ngo R."/>
            <person name="Nguyen L."/>
            <person name="Nguyen N."/>
            <person name="Okwuonu G."/>
            <person name="Ongeri F."/>
            <person name="Pham C."/>
            <person name="Simmons D."/>
            <person name="Wilczek-Boney K."/>
            <person name="Hale W."/>
            <person name="Jakkamsetti A."/>
            <person name="Pham P."/>
            <person name="Ruth R."/>
            <person name="San Lucas F."/>
            <person name="Warren J."/>
            <person name="Zhang J."/>
            <person name="Zhao Z."/>
            <person name="Zhou C."/>
            <person name="Zhu D."/>
            <person name="Lee S."/>
            <person name="Bess C."/>
            <person name="Blankenburg K."/>
            <person name="Forbes L."/>
            <person name="Fu Q."/>
            <person name="Gubbala S."/>
            <person name="Hirani K."/>
            <person name="Jayaseelan J.C."/>
            <person name="Lara F."/>
            <person name="Munidasa M."/>
            <person name="Palculict T."/>
            <person name="Patil S."/>
            <person name="Pu L.-L."/>
            <person name="Saada N."/>
            <person name="Tang L."/>
            <person name="Weissenberger G."/>
            <person name="Zhu Y."/>
            <person name="Hemphill L."/>
            <person name="Shang Y."/>
            <person name="Youmans B."/>
            <person name="Ayvaz T."/>
            <person name="Ross M."/>
            <person name="Santibanez J."/>
            <person name="Aqrawi P."/>
            <person name="Gross S."/>
            <person name="Joshi V."/>
            <person name="Fowler G."/>
            <person name="Nazareth L."/>
            <person name="Reid J."/>
            <person name="Worley K."/>
            <person name="Petrosino J."/>
            <person name="Highlander S."/>
            <person name="Gibbs R."/>
        </authorList>
    </citation>
    <scope>NUCLEOTIDE SEQUENCE [LARGE SCALE GENOMIC DNA]</scope>
    <source>
        <strain evidence="12 13">DSM 3986</strain>
    </source>
</reference>
<evidence type="ECO:0000256" key="4">
    <source>
        <dbReference type="ARBA" id="ARBA00012381"/>
    </source>
</evidence>
<dbReference type="InterPro" id="IPR015376">
    <property type="entry name" value="Znr_NADH_PPase"/>
</dbReference>
<evidence type="ECO:0000256" key="9">
    <source>
        <dbReference type="ARBA" id="ARBA00023679"/>
    </source>
</evidence>
<dbReference type="GO" id="GO:0035529">
    <property type="term" value="F:NADH pyrophosphatase activity"/>
    <property type="evidence" value="ECO:0007669"/>
    <property type="project" value="TreeGrafter"/>
</dbReference>
<comment type="catalytic activity">
    <reaction evidence="9">
        <text>a 5'-end NAD(+)-phospho-ribonucleoside in mRNA + H2O = a 5'-end phospho-adenosine-phospho-ribonucleoside in mRNA + beta-nicotinamide D-ribonucleotide + 2 H(+)</text>
        <dbReference type="Rhea" id="RHEA:60876"/>
        <dbReference type="Rhea" id="RHEA-COMP:15698"/>
        <dbReference type="Rhea" id="RHEA-COMP:15719"/>
        <dbReference type="ChEBI" id="CHEBI:14649"/>
        <dbReference type="ChEBI" id="CHEBI:15377"/>
        <dbReference type="ChEBI" id="CHEBI:15378"/>
        <dbReference type="ChEBI" id="CHEBI:144029"/>
        <dbReference type="ChEBI" id="CHEBI:144051"/>
    </reaction>
    <physiologicalReaction direction="left-to-right" evidence="9">
        <dbReference type="Rhea" id="RHEA:60877"/>
    </physiologicalReaction>
</comment>
<evidence type="ECO:0000313" key="13">
    <source>
        <dbReference type="Proteomes" id="UP000003434"/>
    </source>
</evidence>
<protein>
    <recommendedName>
        <fullName evidence="4">NAD(+) diphosphatase</fullName>
        <ecNumber evidence="4">3.6.1.22</ecNumber>
    </recommendedName>
</protein>
<dbReference type="InterPro" id="IPR020476">
    <property type="entry name" value="Nudix_hydrolase"/>
</dbReference>
<comment type="caution">
    <text evidence="12">The sequence shown here is derived from an EMBL/GenBank/DDBJ whole genome shotgun (WGS) entry which is preliminary data.</text>
</comment>
<comment type="similarity">
    <text evidence="3">Belongs to the Nudix hydrolase family. NudC subfamily.</text>
</comment>
<dbReference type="Pfam" id="PF09297">
    <property type="entry name" value="Zn_ribbon_NUD"/>
    <property type="match status" value="1"/>
</dbReference>
<dbReference type="AlphaFoldDB" id="E6LQ94"/>
<proteinExistence type="inferred from homology"/>
<evidence type="ECO:0000256" key="6">
    <source>
        <dbReference type="ARBA" id="ARBA00022801"/>
    </source>
</evidence>
<dbReference type="NCBIfam" id="NF001299">
    <property type="entry name" value="PRK00241.1"/>
    <property type="match status" value="1"/>
</dbReference>
<dbReference type="InterPro" id="IPR000086">
    <property type="entry name" value="NUDIX_hydrolase_dom"/>
</dbReference>
<keyword evidence="6 10" id="KW-0378">Hydrolase</keyword>
<gene>
    <name evidence="12" type="ORF">HMPREF0381_2129</name>
</gene>
<keyword evidence="8" id="KW-0520">NAD</keyword>
<accession>E6LQ94</accession>
<evidence type="ECO:0000256" key="7">
    <source>
        <dbReference type="ARBA" id="ARBA00022842"/>
    </source>
</evidence>
<dbReference type="Gene3D" id="3.90.79.20">
    <property type="match status" value="1"/>
</dbReference>
<dbReference type="GO" id="GO:0005829">
    <property type="term" value="C:cytosol"/>
    <property type="evidence" value="ECO:0007669"/>
    <property type="project" value="TreeGrafter"/>
</dbReference>
<keyword evidence="7" id="KW-0460">Magnesium</keyword>
<dbReference type="Gene3D" id="3.90.79.10">
    <property type="entry name" value="Nucleoside Triphosphate Pyrophosphohydrolase"/>
    <property type="match status" value="1"/>
</dbReference>
<evidence type="ECO:0000256" key="10">
    <source>
        <dbReference type="RuleBase" id="RU003476"/>
    </source>
</evidence>
<feature type="domain" description="Nudix hydrolase" evidence="11">
    <location>
        <begin position="155"/>
        <end position="280"/>
    </location>
</feature>
<evidence type="ECO:0000256" key="8">
    <source>
        <dbReference type="ARBA" id="ARBA00023027"/>
    </source>
</evidence>
<evidence type="ECO:0000259" key="11">
    <source>
        <dbReference type="PROSITE" id="PS51462"/>
    </source>
</evidence>
<evidence type="ECO:0000256" key="5">
    <source>
        <dbReference type="ARBA" id="ARBA00022723"/>
    </source>
</evidence>
<dbReference type="GO" id="GO:0046872">
    <property type="term" value="F:metal ion binding"/>
    <property type="evidence" value="ECO:0007669"/>
    <property type="project" value="UniProtKB-KW"/>
</dbReference>
<evidence type="ECO:0000256" key="3">
    <source>
        <dbReference type="ARBA" id="ARBA00009595"/>
    </source>
</evidence>
<dbReference type="Proteomes" id="UP000003434">
    <property type="component" value="Unassembled WGS sequence"/>
</dbReference>
<name>E6LQ94_9FIRM</name>
<evidence type="ECO:0000256" key="1">
    <source>
        <dbReference type="ARBA" id="ARBA00001946"/>
    </source>
</evidence>
<dbReference type="PROSITE" id="PS51462">
    <property type="entry name" value="NUDIX"/>
    <property type="match status" value="1"/>
</dbReference>
<dbReference type="SUPFAM" id="SSF55811">
    <property type="entry name" value="Nudix"/>
    <property type="match status" value="1"/>
</dbReference>
<dbReference type="Pfam" id="PF00293">
    <property type="entry name" value="NUDIX"/>
    <property type="match status" value="1"/>
</dbReference>
<keyword evidence="5" id="KW-0479">Metal-binding</keyword>
<dbReference type="InterPro" id="IPR020084">
    <property type="entry name" value="NUDIX_hydrolase_CS"/>
</dbReference>
<dbReference type="PRINTS" id="PR00502">
    <property type="entry name" value="NUDIXFAMILY"/>
</dbReference>
<dbReference type="RefSeq" id="WP_008751893.1">
    <property type="nucleotide sequence ID" value="NZ_GL622296.1"/>
</dbReference>
<dbReference type="EC" id="3.6.1.22" evidence="4"/>
<evidence type="ECO:0000313" key="12">
    <source>
        <dbReference type="EMBL" id="EFU76013.1"/>
    </source>
</evidence>
<dbReference type="EMBL" id="AEPW01000082">
    <property type="protein sequence ID" value="EFU76013.1"/>
    <property type="molecule type" value="Genomic_DNA"/>
</dbReference>
<sequence length="284" mass="33154">MIQEIYPKVFYPEYRRKKAQKENNKNSFVLHFEYNKVMLIKDALTKEIRLPRFKDLEEDIEDIYDKSVYVNAVDDEEFYLADDMQVPEFGGFYMEGMQVFREFKPQYQAFAGISASQVYRWMQSRKYCGYCGTKTEKSGTERALICPKCKHIEYPKISPAIIVAIRDGNRLLLTKNAKGTYKFYALVAGFVEVGETLEDAVRREVKEEVGLKVKNIQSYKSQPWSFSDSLMVAFIADLDGDDTITLQKEELSEARWFEREDVPVLPFHISVGHELIQKFRDGEI</sequence>
<dbReference type="eggNOG" id="COG2816">
    <property type="taxonomic scope" value="Bacteria"/>
</dbReference>
<dbReference type="PROSITE" id="PS00893">
    <property type="entry name" value="NUDIX_BOX"/>
    <property type="match status" value="1"/>
</dbReference>